<organism evidence="2 3">
    <name type="scientific">Mucuna pruriens</name>
    <name type="common">Velvet bean</name>
    <name type="synonym">Dolichos pruriens</name>
    <dbReference type="NCBI Taxonomy" id="157652"/>
    <lineage>
        <taxon>Eukaryota</taxon>
        <taxon>Viridiplantae</taxon>
        <taxon>Streptophyta</taxon>
        <taxon>Embryophyta</taxon>
        <taxon>Tracheophyta</taxon>
        <taxon>Spermatophyta</taxon>
        <taxon>Magnoliopsida</taxon>
        <taxon>eudicotyledons</taxon>
        <taxon>Gunneridae</taxon>
        <taxon>Pentapetalae</taxon>
        <taxon>rosids</taxon>
        <taxon>fabids</taxon>
        <taxon>Fabales</taxon>
        <taxon>Fabaceae</taxon>
        <taxon>Papilionoideae</taxon>
        <taxon>50 kb inversion clade</taxon>
        <taxon>NPAAA clade</taxon>
        <taxon>indigoferoid/millettioid clade</taxon>
        <taxon>Phaseoleae</taxon>
        <taxon>Mucuna</taxon>
    </lineage>
</organism>
<feature type="non-terminal residue" evidence="2">
    <location>
        <position position="1"/>
    </location>
</feature>
<evidence type="ECO:0008006" key="4">
    <source>
        <dbReference type="Google" id="ProtNLM"/>
    </source>
</evidence>
<proteinExistence type="predicted"/>
<dbReference type="Proteomes" id="UP000257109">
    <property type="component" value="Unassembled WGS sequence"/>
</dbReference>
<feature type="signal peptide" evidence="1">
    <location>
        <begin position="1"/>
        <end position="18"/>
    </location>
</feature>
<dbReference type="AlphaFoldDB" id="A0A371EA54"/>
<name>A0A371EA54_MUCPR</name>
<protein>
    <recommendedName>
        <fullName evidence="4">Secreted protein</fullName>
    </recommendedName>
</protein>
<evidence type="ECO:0000313" key="3">
    <source>
        <dbReference type="Proteomes" id="UP000257109"/>
    </source>
</evidence>
<keyword evidence="1" id="KW-0732">Signal</keyword>
<accession>A0A371EA54</accession>
<feature type="chain" id="PRO_5016877117" description="Secreted protein" evidence="1">
    <location>
        <begin position="19"/>
        <end position="80"/>
    </location>
</feature>
<evidence type="ECO:0000256" key="1">
    <source>
        <dbReference type="SAM" id="SignalP"/>
    </source>
</evidence>
<reference evidence="2" key="1">
    <citation type="submission" date="2018-05" db="EMBL/GenBank/DDBJ databases">
        <title>Draft genome of Mucuna pruriens seed.</title>
        <authorList>
            <person name="Nnadi N.E."/>
            <person name="Vos R."/>
            <person name="Hasami M.H."/>
            <person name="Devisetty U.K."/>
            <person name="Aguiy J.C."/>
        </authorList>
    </citation>
    <scope>NUCLEOTIDE SEQUENCE [LARGE SCALE GENOMIC DNA]</scope>
    <source>
        <strain evidence="2">JCA_2017</strain>
    </source>
</reference>
<sequence length="80" mass="9450">MKNLLLIVHIFIVKVVERLNIHHLIAFRGQNRMCSKPSKLITNYQLHLDLLDSKKNTPIIVPRQQLLITHDKRNVYVSRL</sequence>
<keyword evidence="3" id="KW-1185">Reference proteome</keyword>
<evidence type="ECO:0000313" key="2">
    <source>
        <dbReference type="EMBL" id="RDX62913.1"/>
    </source>
</evidence>
<comment type="caution">
    <text evidence="2">The sequence shown here is derived from an EMBL/GenBank/DDBJ whole genome shotgun (WGS) entry which is preliminary data.</text>
</comment>
<gene>
    <name evidence="2" type="ORF">CR513_58716</name>
</gene>
<dbReference type="EMBL" id="QJKJ01015200">
    <property type="protein sequence ID" value="RDX62913.1"/>
    <property type="molecule type" value="Genomic_DNA"/>
</dbReference>